<proteinExistence type="predicted"/>
<organism evidence="1">
    <name type="scientific">freshwater metagenome</name>
    <dbReference type="NCBI Taxonomy" id="449393"/>
    <lineage>
        <taxon>unclassified sequences</taxon>
        <taxon>metagenomes</taxon>
        <taxon>ecological metagenomes</taxon>
    </lineage>
</organism>
<dbReference type="EMBL" id="CAEZSP010000029">
    <property type="protein sequence ID" value="CAB4544274.1"/>
    <property type="molecule type" value="Genomic_DNA"/>
</dbReference>
<protein>
    <submittedName>
        <fullName evidence="1">Unannotated protein</fullName>
    </submittedName>
</protein>
<sequence>MPSLTDSPRAGIVITVPADGAAATGGATGGATGAATTGAGVATGAATTGGATGAAAPSAIIASSAPTRTVVSTATTIFCKIPATGEGISVSTLSVETSRSGSSTAT</sequence>
<accession>A0A6J6BZH6</accession>
<gene>
    <name evidence="1" type="ORF">UFOPK1440_00670</name>
</gene>
<reference evidence="1" key="1">
    <citation type="submission" date="2020-05" db="EMBL/GenBank/DDBJ databases">
        <authorList>
            <person name="Chiriac C."/>
            <person name="Salcher M."/>
            <person name="Ghai R."/>
            <person name="Kavagutti S V."/>
        </authorList>
    </citation>
    <scope>NUCLEOTIDE SEQUENCE</scope>
</reference>
<dbReference type="AlphaFoldDB" id="A0A6J6BZH6"/>
<name>A0A6J6BZH6_9ZZZZ</name>
<evidence type="ECO:0000313" key="1">
    <source>
        <dbReference type="EMBL" id="CAB4544274.1"/>
    </source>
</evidence>